<gene>
    <name evidence="1" type="ORF">PHILAsVB114_04395</name>
</gene>
<proteinExistence type="predicted"/>
<evidence type="ECO:0008006" key="3">
    <source>
        <dbReference type="Google" id="ProtNLM"/>
    </source>
</evidence>
<dbReference type="Proteomes" id="UP000217221">
    <property type="component" value="Chromosome"/>
</dbReference>
<evidence type="ECO:0000313" key="1">
    <source>
        <dbReference type="EMBL" id="ASY27876.1"/>
    </source>
</evidence>
<evidence type="ECO:0000313" key="2">
    <source>
        <dbReference type="Proteomes" id="UP000217221"/>
    </source>
</evidence>
<dbReference type="AlphaFoldDB" id="A0A249LG28"/>
<dbReference type="KEGG" id="plim:PHILAsVB114_04395"/>
<keyword evidence="2" id="KW-1185">Reference proteome</keyword>
<dbReference type="Pfam" id="PF13830">
    <property type="entry name" value="DUF4192"/>
    <property type="match status" value="1"/>
</dbReference>
<organism evidence="1 2">
    <name type="scientific">Candidatus Planktophila limnetica</name>
    <dbReference type="NCBI Taxonomy" id="573600"/>
    <lineage>
        <taxon>Bacteria</taxon>
        <taxon>Bacillati</taxon>
        <taxon>Actinomycetota</taxon>
        <taxon>Actinomycetes</taxon>
        <taxon>Candidatus Nanopelagicales</taxon>
        <taxon>Candidatus Nanopelagicaceae</taxon>
        <taxon>Candidatus Planktophila</taxon>
    </lineage>
</organism>
<reference evidence="1 2" key="1">
    <citation type="submission" date="2016-07" db="EMBL/GenBank/DDBJ databases">
        <title>High microdiversification within the ubiquitous acI lineage of Actinobacteria.</title>
        <authorList>
            <person name="Neuenschwander S.M."/>
            <person name="Salcher M."/>
            <person name="Ghai R."/>
            <person name="Pernthaler J."/>
        </authorList>
    </citation>
    <scope>NUCLEOTIDE SEQUENCE [LARGE SCALE GENOMIC DNA]</scope>
    <source>
        <strain evidence="1">MMS-VB-114</strain>
    </source>
</reference>
<accession>A0A249LG28</accession>
<name>A0A249LG28_9ACTN</name>
<dbReference type="RefSeq" id="WP_095698174.1">
    <property type="nucleotide sequence ID" value="NZ_CP016782.1"/>
</dbReference>
<protein>
    <recommendedName>
        <fullName evidence="3">DUF4192 domain-containing protein</fullName>
    </recommendedName>
</protein>
<dbReference type="EMBL" id="CP016782">
    <property type="protein sequence ID" value="ASY27876.1"/>
    <property type="molecule type" value="Genomic_DNA"/>
</dbReference>
<dbReference type="OrthoDB" id="3264463at2"/>
<sequence>MSTATAVDYRDEDFARSVRSFLVDVDSHELNALQQDGATAIIDLAGEYESMGCSVNTLLKARVLGRLSDIQVRDFALGSHNHKSMATYLVMWTELLSMAPPGSIAPVASLCAAIAYESADKQSAAQYLGRAIADDGRYSLATLLQRVFASGWPINAFAAMRADLHPKVCAMIFG</sequence>
<dbReference type="InterPro" id="IPR025447">
    <property type="entry name" value="DUF4192"/>
</dbReference>